<sequence>MVNVRIIVLTGSPYCHIKHHLLRNQAPLKLADVPYETWEVSPNTDTTTFAPILDQELLDIEEKYTEDSTVLYFISWRSGHTCPHLMDKAHQVLIFSNSEEQSYLNALHQRASLGDLPQLWEETCVGIKNVQPNESIYFIDADRDANQVEYTFFQIIKGEWRQDRRNCLMSYEQIHYRHSEPAQRRTNKYAETLRRNFIGQASRKAETALRYYLMPLSDAQNHSLQERMNTVEKVHTLILNSYKPNEESQVYFRVFVTTSMYLEGLEEKCQFVPVLVNMAFEIIDIIQDAKDGNMEEGRTPQEMYHEHKKTLVRYMIDPSDHMQKVCLLRICDLLVKIASHFYFRHELFVHRPFFTLVLRLLEIGKMMPNCGMVGSQLLRLPLTADHKRYGIQFFEVKGEMKKPISVVFAELSLYFVSYLFGTPSTSEEQVQLIDEYYSFVREAYHFHALHFLLKGSPDHCSPLDMSMAKRFISAADRSLSVGHSVITSIFCDYLSMMIKYGTKEVSTYIMKRHAQLLGLASRCIASLVERDELRGPAFKRATEFYSTIILEINRDTNQDQGEGEEAETNVMDEDNEIMTTEEIEDEDVSMEVDLVPTTSLLEGMKRLRYRSTCTSLPNEGQANANRTFQMGKMKLDLDIALDRIDQQEDVLRDMKRDADELRDTLNRTVEESQRKEEENRKLNQQMSMKQNEVDQLKRLMKKETKKAIDQHKMEGEPRDMTSEATKEIDLEKKVSREEAKRMIRELKRERDELKGMRKSICGSLKHLGADLYSSPIHFLHELVQNADDNRYSPDITPTLTLLVNEGYIIVRNNEMGFLPKDVQSICSIAVTTKTGGVHIGQKGLGFKSIFSCTDEPTIVSGPWSFGFRLPGVDHLSYITPIWVEGEEMKGLPLSEGETNIHLPLRDALKDTDFIDQVVSTMTQDLLLNLRQIRVIHLVDERNGRQVHLQRESQPISVEKNISSYESIEAYRLNVRSEVSNQASTSEEFIVYEAQLAVPEYLKVEETSRSSRNETRILLAFLTNPSTTPDKERTFPVFSFLPVQDIGLKFVVNCDWVLVTSRESVRENAWNTWLRDQSADLFLYVVHRDRNIRKILFDILPNQTVEMTAWWKSFVDRIQRGIQSILPSLLSVDGRDQKKLVLRNRTIEAILPLSISRHLLRDLTIVAPESQQTETSISRYLPSLSMTDVLSSLPERGDEENELYHYASTQNQDWWSRFFQIVNEEIQSNQLKDVQSIAKDKPLFIIDSETKKRHFIERDVFPFLGNIETWRQNIVMLKTESAAEDNFMVKTMGYTRMTEDLYASILSNIHLENPLKPGTKEQVKRDLTFFRDHPQLTQKYVKEGSGNLSVPLVDGSFLPISDTFLITCLSVPLSLPSSHQSRVISSFYNETSLVETLSWELFLLRMGIRLSGSSVPMGTLSPMKSMREDDIKMATNILKEISHRSEPGLTELISSLPIVDSSGSQVKISNTIDKSIVRDEFPHIEIPPNARELCTLLGVTMEADVTLCHKALINLVTQRITDREVYGRWLAQLRWQVQNITEADVKTMNKSPLLCLYANGKPVFLSLRDIYVCRGKGREEEEFNKIACQLGGACISLDHNSIYWPFVDILTPLGCPTQFDIGSLFDTLKRMMKDDRYFEKIGTGRHLLTSSGFESFWSVYKLIEDNLRNKCGKDHPSETKGRIDWKWRESLYHTVPDMKNLLEERGKNIDELIIIGHDKMIMDHRMASEFHRCFASVEPAIVDSITFHNPEIVFVEHSMARDFPFFIAALRIEYVELRSITMISHSTSNMEVVMTTMTEKFSHAYGDFIQVLQSKFISASILFSKKIPLRMNPSLDQDLESLTASSDQVKHNIRINIPFLVWPNHWMICAAKFLDSNNAKSALFAQALSSLLQQNRSQLPNDADDVARAATEGCVLNSNVVWEEAAHGPTAVNTEEMIFPPSNISIGDVYFTGGVNGADQYNSSGRETGTIDEDVIQQNQDNNLGFDVGQVRFDLIGQDAIFRSRLRETIDEEGRLKFEDRFKGDHPKIVTDEDITAQKRSGFLAEHFVCVWFSQIYGPSFSPYINWVSSNRMQLYPESTRGVNDAAGYDFEILDTKQIFGTSQKTVKKILVEVKGTSGFWDGSFFLSDNEKKRRDRARENSNTEAYVIVMVEFTGDSRRIQIADIIHWSEDDRCISLTPQSYTAKRLFSATQKLPKTNLTIEDKREPSTSSREENESEEGKRKGRSNKKAKQEGDVPEGKIASLKQTYGFIFMQGHKGNIFFTANAVEQNGFQHLREGERVKLTAPIQGQKGWMTKWVKSCE</sequence>
<evidence type="ECO:0000313" key="5">
    <source>
        <dbReference type="Proteomes" id="UP000241769"/>
    </source>
</evidence>
<dbReference type="Pfam" id="PF25794">
    <property type="entry name" value="SACS"/>
    <property type="match status" value="1"/>
</dbReference>
<evidence type="ECO:0000259" key="3">
    <source>
        <dbReference type="Pfam" id="PF25794"/>
    </source>
</evidence>
<reference evidence="4 5" key="1">
    <citation type="journal article" date="2018" name="Genome Biol. Evol.">
        <title>Multiple Roots of Fruiting Body Formation in Amoebozoa.</title>
        <authorList>
            <person name="Hillmann F."/>
            <person name="Forbes G."/>
            <person name="Novohradska S."/>
            <person name="Ferling I."/>
            <person name="Riege K."/>
            <person name="Groth M."/>
            <person name="Westermann M."/>
            <person name="Marz M."/>
            <person name="Spaller T."/>
            <person name="Winckler T."/>
            <person name="Schaap P."/>
            <person name="Glockner G."/>
        </authorList>
    </citation>
    <scope>NUCLEOTIDE SEQUENCE [LARGE SCALE GENOMIC DNA]</scope>
    <source>
        <strain evidence="4 5">Jena</strain>
    </source>
</reference>
<dbReference type="PANTHER" id="PTHR32387">
    <property type="entry name" value="WU:FJ29H11"/>
    <property type="match status" value="1"/>
</dbReference>
<feature type="compositionally biased region" description="Basic and acidic residues" evidence="2">
    <location>
        <begin position="2201"/>
        <end position="2221"/>
    </location>
</feature>
<dbReference type="Gene3D" id="2.40.50.140">
    <property type="entry name" value="Nucleic acid-binding proteins"/>
    <property type="match status" value="1"/>
</dbReference>
<dbReference type="InterPro" id="IPR036890">
    <property type="entry name" value="HATPase_C_sf"/>
</dbReference>
<gene>
    <name evidence="4" type="ORF">PROFUN_09128</name>
</gene>
<dbReference type="InterPro" id="IPR052957">
    <property type="entry name" value="Auxin_embryo_med"/>
</dbReference>
<dbReference type="STRING" id="1890364.A0A2P6NI17"/>
<dbReference type="Gene3D" id="3.30.565.10">
    <property type="entry name" value="Histidine kinase-like ATPase, C-terminal domain"/>
    <property type="match status" value="1"/>
</dbReference>
<feature type="coiled-coil region" evidence="1">
    <location>
        <begin position="732"/>
        <end position="759"/>
    </location>
</feature>
<evidence type="ECO:0000313" key="4">
    <source>
        <dbReference type="EMBL" id="PRP83579.1"/>
    </source>
</evidence>
<dbReference type="InParanoid" id="A0A2P6NI17"/>
<dbReference type="InterPro" id="IPR058210">
    <property type="entry name" value="SACS/Nov_dom"/>
</dbReference>
<dbReference type="InterPro" id="IPR012340">
    <property type="entry name" value="NA-bd_OB-fold"/>
</dbReference>
<dbReference type="NCBIfam" id="NF047352">
    <property type="entry name" value="P_loop_sacsin"/>
    <property type="match status" value="1"/>
</dbReference>
<name>A0A2P6NI17_9EUKA</name>
<protein>
    <recommendedName>
        <fullName evidence="3">Sacsin/Nov domain-containing protein</fullName>
    </recommendedName>
</protein>
<feature type="region of interest" description="Disordered" evidence="2">
    <location>
        <begin position="2198"/>
        <end position="2238"/>
    </location>
</feature>
<proteinExistence type="predicted"/>
<accession>A0A2P6NI17</accession>
<dbReference type="OrthoDB" id="1262810at2759"/>
<keyword evidence="5" id="KW-1185">Reference proteome</keyword>
<keyword evidence="1" id="KW-0175">Coiled coil</keyword>
<feature type="region of interest" description="Disordered" evidence="2">
    <location>
        <begin position="666"/>
        <end position="690"/>
    </location>
</feature>
<feature type="domain" description="Sacsin/Nov" evidence="3">
    <location>
        <begin position="777"/>
        <end position="862"/>
    </location>
</feature>
<evidence type="ECO:0000256" key="2">
    <source>
        <dbReference type="SAM" id="MobiDB-lite"/>
    </source>
</evidence>
<dbReference type="PANTHER" id="PTHR32387:SF0">
    <property type="entry name" value="PROTEIN NO VEIN"/>
    <property type="match status" value="1"/>
</dbReference>
<evidence type="ECO:0000256" key="1">
    <source>
        <dbReference type="SAM" id="Coils"/>
    </source>
</evidence>
<dbReference type="SUPFAM" id="SSF55874">
    <property type="entry name" value="ATPase domain of HSP90 chaperone/DNA topoisomerase II/histidine kinase"/>
    <property type="match status" value="1"/>
</dbReference>
<comment type="caution">
    <text evidence="4">The sequence shown here is derived from an EMBL/GenBank/DDBJ whole genome shotgun (WGS) entry which is preliminary data.</text>
</comment>
<organism evidence="4 5">
    <name type="scientific">Planoprotostelium fungivorum</name>
    <dbReference type="NCBI Taxonomy" id="1890364"/>
    <lineage>
        <taxon>Eukaryota</taxon>
        <taxon>Amoebozoa</taxon>
        <taxon>Evosea</taxon>
        <taxon>Variosea</taxon>
        <taxon>Cavosteliida</taxon>
        <taxon>Cavosteliaceae</taxon>
        <taxon>Planoprotostelium</taxon>
    </lineage>
</organism>
<dbReference type="SUPFAM" id="SSF50249">
    <property type="entry name" value="Nucleic acid-binding proteins"/>
    <property type="match status" value="1"/>
</dbReference>
<feature type="compositionally biased region" description="Basic and acidic residues" evidence="2">
    <location>
        <begin position="666"/>
        <end position="681"/>
    </location>
</feature>
<dbReference type="Proteomes" id="UP000241769">
    <property type="component" value="Unassembled WGS sequence"/>
</dbReference>
<dbReference type="EMBL" id="MDYQ01000080">
    <property type="protein sequence ID" value="PRP83579.1"/>
    <property type="molecule type" value="Genomic_DNA"/>
</dbReference>